<dbReference type="RefSeq" id="WP_186904633.1">
    <property type="nucleotide sequence ID" value="NZ_JACOGD010000008.1"/>
</dbReference>
<proteinExistence type="predicted"/>
<feature type="transmembrane region" description="Helical" evidence="1">
    <location>
        <begin position="81"/>
        <end position="102"/>
    </location>
</feature>
<gene>
    <name evidence="2" type="ORF">H8K43_15280</name>
</gene>
<feature type="transmembrane region" description="Helical" evidence="1">
    <location>
        <begin position="108"/>
        <end position="126"/>
    </location>
</feature>
<evidence type="ECO:0000256" key="1">
    <source>
        <dbReference type="SAM" id="Phobius"/>
    </source>
</evidence>
<organism evidence="2 3">
    <name type="scientific">Undibacterium curvum</name>
    <dbReference type="NCBI Taxonomy" id="2762294"/>
    <lineage>
        <taxon>Bacteria</taxon>
        <taxon>Pseudomonadati</taxon>
        <taxon>Pseudomonadota</taxon>
        <taxon>Betaproteobacteria</taxon>
        <taxon>Burkholderiales</taxon>
        <taxon>Oxalobacteraceae</taxon>
        <taxon>Undibacterium</taxon>
    </lineage>
</organism>
<accession>A0ABR7A822</accession>
<protein>
    <submittedName>
        <fullName evidence="2">Uncharacterized protein</fullName>
    </submittedName>
</protein>
<reference evidence="2 3" key="1">
    <citation type="submission" date="2020-08" db="EMBL/GenBank/DDBJ databases">
        <title>Novel species isolated from subtropical streams in China.</title>
        <authorList>
            <person name="Lu H."/>
        </authorList>
    </citation>
    <scope>NUCLEOTIDE SEQUENCE [LARGE SCALE GENOMIC DNA]</scope>
    <source>
        <strain evidence="2 3">CY22W</strain>
    </source>
</reference>
<evidence type="ECO:0000313" key="2">
    <source>
        <dbReference type="EMBL" id="MBC3933040.1"/>
    </source>
</evidence>
<comment type="caution">
    <text evidence="2">The sequence shown here is derived from an EMBL/GenBank/DDBJ whole genome shotgun (WGS) entry which is preliminary data.</text>
</comment>
<keyword evidence="1" id="KW-1133">Transmembrane helix</keyword>
<dbReference type="EMBL" id="JACOGD010000008">
    <property type="protein sequence ID" value="MBC3933040.1"/>
    <property type="molecule type" value="Genomic_DNA"/>
</dbReference>
<keyword evidence="3" id="KW-1185">Reference proteome</keyword>
<evidence type="ECO:0000313" key="3">
    <source>
        <dbReference type="Proteomes" id="UP000654304"/>
    </source>
</evidence>
<keyword evidence="1" id="KW-0812">Transmembrane</keyword>
<keyword evidence="1" id="KW-0472">Membrane</keyword>
<sequence>MTLHLVQVRFTRVFDVVRMPAMRGKARHTLFGFETIFSHHCGVEVPGWPELESGDTVLAVLGKADDWQTLCGWRNLRTGELFAPGFVGAGIAATVMVVMAVLTVDISLVYGLFPAGFLALMAIYHARECVDGIRIRRALRTDAR</sequence>
<name>A0ABR7A822_9BURK</name>
<dbReference type="Proteomes" id="UP000654304">
    <property type="component" value="Unassembled WGS sequence"/>
</dbReference>